<dbReference type="EMBL" id="MFSY01000115">
    <property type="protein sequence ID" value="OGI44660.1"/>
    <property type="molecule type" value="Genomic_DNA"/>
</dbReference>
<accession>A0A1F6THP5</accession>
<dbReference type="STRING" id="1817764.A2637_04535"/>
<evidence type="ECO:0000313" key="1">
    <source>
        <dbReference type="EMBL" id="OGI44660.1"/>
    </source>
</evidence>
<dbReference type="Proteomes" id="UP000179360">
    <property type="component" value="Unassembled WGS sequence"/>
</dbReference>
<sequence length="236" mass="26375">MKYLKEETFLMDMDSGEDVAPSTALLEGRVEELRRRLIELPAGTQPGARADMLLDLGRTLNDLGQGEEAWEAGRAAFDIYTAAEAWGGAVQACDIMFLADRPDSLAALGQGIWLAVTFPVDPELTVALLQHVVDETPPDSDGAAVAAATAHYILELRAPEGKERENLLFYTNQMLAAVARRHGDVRDQEAFARWFKRLELDDPAKFLVRLRNIVDVLVQDNWWFDRDVLRARLPVN</sequence>
<reference evidence="1 2" key="1">
    <citation type="journal article" date="2016" name="Nat. Commun.">
        <title>Thousands of microbial genomes shed light on interconnected biogeochemical processes in an aquifer system.</title>
        <authorList>
            <person name="Anantharaman K."/>
            <person name="Brown C.T."/>
            <person name="Hug L.A."/>
            <person name="Sharon I."/>
            <person name="Castelle C.J."/>
            <person name="Probst A.J."/>
            <person name="Thomas B.C."/>
            <person name="Singh A."/>
            <person name="Wilkins M.J."/>
            <person name="Karaoz U."/>
            <person name="Brodie E.L."/>
            <person name="Williams K.H."/>
            <person name="Hubbard S.S."/>
            <person name="Banfield J.F."/>
        </authorList>
    </citation>
    <scope>NUCLEOTIDE SEQUENCE [LARGE SCALE GENOMIC DNA]</scope>
</reference>
<organism evidence="1 2">
    <name type="scientific">Candidatus Muproteobacteria bacterium RIFCSPHIGHO2_01_FULL_65_16</name>
    <dbReference type="NCBI Taxonomy" id="1817764"/>
    <lineage>
        <taxon>Bacteria</taxon>
        <taxon>Pseudomonadati</taxon>
        <taxon>Pseudomonadota</taxon>
        <taxon>Candidatus Muproteobacteria</taxon>
    </lineage>
</organism>
<proteinExistence type="predicted"/>
<comment type="caution">
    <text evidence="1">The sequence shown here is derived from an EMBL/GenBank/DDBJ whole genome shotgun (WGS) entry which is preliminary data.</text>
</comment>
<gene>
    <name evidence="1" type="ORF">A2637_04535</name>
</gene>
<protein>
    <submittedName>
        <fullName evidence="1">Uncharacterized protein</fullName>
    </submittedName>
</protein>
<name>A0A1F6THP5_9PROT</name>
<evidence type="ECO:0000313" key="2">
    <source>
        <dbReference type="Proteomes" id="UP000179360"/>
    </source>
</evidence>
<dbReference type="AlphaFoldDB" id="A0A1F6THP5"/>